<name>A0A128F9Q3_9GAMM</name>
<dbReference type="InterPro" id="IPR005618">
    <property type="entry name" value="OMPW"/>
</dbReference>
<accession>A0A128F9Q3</accession>
<evidence type="ECO:0000256" key="6">
    <source>
        <dbReference type="ARBA" id="ARBA00023136"/>
    </source>
</evidence>
<dbReference type="EMBL" id="FIZX01000002">
    <property type="protein sequence ID" value="CZF83036.1"/>
    <property type="molecule type" value="Genomic_DNA"/>
</dbReference>
<dbReference type="STRING" id="1796497.GCE9029_03594"/>
<evidence type="ECO:0000313" key="10">
    <source>
        <dbReference type="EMBL" id="CZF83029.1"/>
    </source>
</evidence>
<dbReference type="Gene3D" id="2.40.160.20">
    <property type="match status" value="1"/>
</dbReference>
<evidence type="ECO:0000256" key="3">
    <source>
        <dbReference type="ARBA" id="ARBA00022452"/>
    </source>
</evidence>
<dbReference type="PANTHER" id="PTHR36920">
    <property type="match status" value="1"/>
</dbReference>
<dbReference type="EMBL" id="FIZX01000002">
    <property type="protein sequence ID" value="CZF83029.1"/>
    <property type="molecule type" value="Genomic_DNA"/>
</dbReference>
<dbReference type="OrthoDB" id="9807574at2"/>
<reference evidence="11" key="2">
    <citation type="submission" date="2016-02" db="EMBL/GenBank/DDBJ databases">
        <authorList>
            <person name="Wen L."/>
            <person name="He K."/>
            <person name="Yang H."/>
        </authorList>
    </citation>
    <scope>NUCLEOTIDE SEQUENCE [LARGE SCALE GENOMIC DNA]</scope>
    <source>
        <strain evidence="11">CECT 9029</strain>
    </source>
</reference>
<evidence type="ECO:0000256" key="4">
    <source>
        <dbReference type="ARBA" id="ARBA00022692"/>
    </source>
</evidence>
<dbReference type="GO" id="GO:0009279">
    <property type="term" value="C:cell outer membrane"/>
    <property type="evidence" value="ECO:0007669"/>
    <property type="project" value="UniProtKB-SubCell"/>
</dbReference>
<dbReference type="NCBIfam" id="NF008202">
    <property type="entry name" value="PRK10959.1"/>
    <property type="match status" value="1"/>
</dbReference>
<organism evidence="11 12">
    <name type="scientific">Grimontia celer</name>
    <dbReference type="NCBI Taxonomy" id="1796497"/>
    <lineage>
        <taxon>Bacteria</taxon>
        <taxon>Pseudomonadati</taxon>
        <taxon>Pseudomonadota</taxon>
        <taxon>Gammaproteobacteria</taxon>
        <taxon>Vibrionales</taxon>
        <taxon>Vibrionaceae</taxon>
        <taxon>Grimontia</taxon>
    </lineage>
</organism>
<comment type="similarity">
    <text evidence="2">Belongs to the OmpW/AlkL family.</text>
</comment>
<gene>
    <name evidence="11" type="primary">ompW_2</name>
    <name evidence="10" type="synonym">ompW_1</name>
    <name evidence="10" type="ORF">GCE9029_03594</name>
    <name evidence="11" type="ORF">GCE9029_03599</name>
</gene>
<evidence type="ECO:0000256" key="2">
    <source>
        <dbReference type="ARBA" id="ARBA00009330"/>
    </source>
</evidence>
<keyword evidence="3" id="KW-1134">Transmembrane beta strand</keyword>
<dbReference type="Proteomes" id="UP000071641">
    <property type="component" value="Unassembled WGS sequence"/>
</dbReference>
<dbReference type="RefSeq" id="WP_062665291.1">
    <property type="nucleotide sequence ID" value="NZ_FIZX01000002.1"/>
</dbReference>
<evidence type="ECO:0000256" key="1">
    <source>
        <dbReference type="ARBA" id="ARBA00004442"/>
    </source>
</evidence>
<dbReference type="GO" id="GO:0055085">
    <property type="term" value="P:transmembrane transport"/>
    <property type="evidence" value="ECO:0007669"/>
    <property type="project" value="TreeGrafter"/>
</dbReference>
<dbReference type="AlphaFoldDB" id="A0A128F9Q3"/>
<keyword evidence="6" id="KW-0472">Membrane</keyword>
<feature type="signal peptide" evidence="9">
    <location>
        <begin position="1"/>
        <end position="21"/>
    </location>
</feature>
<comment type="subcellular location">
    <subcellularLocation>
        <location evidence="1">Cell outer membrane</location>
    </subcellularLocation>
</comment>
<dbReference type="FunFam" id="2.40.160.20:FF:000001">
    <property type="entry name" value="Outer membrane protein W"/>
    <property type="match status" value="1"/>
</dbReference>
<keyword evidence="5 9" id="KW-0732">Signal</keyword>
<keyword evidence="4" id="KW-0812">Transmembrane</keyword>
<protein>
    <recommendedName>
        <fullName evidence="8">Outer membrane protein W</fullName>
    </recommendedName>
</protein>
<keyword evidence="7" id="KW-0998">Cell outer membrane</keyword>
<reference evidence="12" key="1">
    <citation type="submission" date="2016-02" db="EMBL/GenBank/DDBJ databases">
        <authorList>
            <person name="Rodrigo-Torres Lidia"/>
            <person name="Arahal R.David."/>
        </authorList>
    </citation>
    <scope>NUCLEOTIDE SEQUENCE [LARGE SCALE GENOMIC DNA]</scope>
    <source>
        <strain evidence="12">CECT 9029</strain>
    </source>
</reference>
<evidence type="ECO:0000256" key="7">
    <source>
        <dbReference type="ARBA" id="ARBA00023237"/>
    </source>
</evidence>
<dbReference type="Pfam" id="PF03922">
    <property type="entry name" value="OmpW"/>
    <property type="match status" value="1"/>
</dbReference>
<evidence type="ECO:0000313" key="11">
    <source>
        <dbReference type="EMBL" id="CZF83036.1"/>
    </source>
</evidence>
<evidence type="ECO:0000313" key="12">
    <source>
        <dbReference type="Proteomes" id="UP000071641"/>
    </source>
</evidence>
<feature type="chain" id="PRO_5014530028" description="Outer membrane protein W" evidence="9">
    <location>
        <begin position="22"/>
        <end position="214"/>
    </location>
</feature>
<evidence type="ECO:0000256" key="8">
    <source>
        <dbReference type="ARBA" id="ARBA00074212"/>
    </source>
</evidence>
<dbReference type="PANTHER" id="PTHR36920:SF1">
    <property type="entry name" value="OUTER MEMBRANE PROTEIN W"/>
    <property type="match status" value="1"/>
</dbReference>
<dbReference type="InterPro" id="IPR011250">
    <property type="entry name" value="OMP/PagP_B-barrel"/>
</dbReference>
<dbReference type="SUPFAM" id="SSF56925">
    <property type="entry name" value="OMPA-like"/>
    <property type="match status" value="1"/>
</dbReference>
<evidence type="ECO:0000256" key="9">
    <source>
        <dbReference type="SAM" id="SignalP"/>
    </source>
</evidence>
<evidence type="ECO:0000256" key="5">
    <source>
        <dbReference type="ARBA" id="ARBA00022729"/>
    </source>
</evidence>
<proteinExistence type="inferred from homology"/>
<keyword evidence="12" id="KW-1185">Reference proteome</keyword>
<sequence length="214" mass="23385">MKKTMSLIAMMAAAASSPALAHSEGDIIVRAGAAYVSPNDSSDKILNSQDEFSIDSDTQLGLTVGYMITDNFSVELLAATPFKHAISTSFGNLGDIGETKHLPPTLMVQYYFGTKDSKFRPYVGAGINYTTFFDEELNSNAQANGLSDLRLEDSWGLAANVGADYEVYDNWYVNGSIWYADIDTEASYKVGTDEHKTDVSIDPWVFMIAVGYSF</sequence>